<dbReference type="InterPro" id="IPR002130">
    <property type="entry name" value="Cyclophilin-type_PPIase_dom"/>
</dbReference>
<dbReference type="OrthoDB" id="193499at2759"/>
<feature type="domain" description="PPIase cyclophilin-type" evidence="4">
    <location>
        <begin position="1"/>
        <end position="123"/>
    </location>
</feature>
<accession>V3ZY27</accession>
<evidence type="ECO:0000313" key="5">
    <source>
        <dbReference type="EMBL" id="ESO87540.1"/>
    </source>
</evidence>
<dbReference type="EMBL" id="KB202883">
    <property type="protein sequence ID" value="ESO87540.1"/>
    <property type="molecule type" value="Genomic_DNA"/>
</dbReference>
<dbReference type="PIRSF" id="PIRSF001467">
    <property type="entry name" value="Peptidylpro_ismrse"/>
    <property type="match status" value="1"/>
</dbReference>
<feature type="non-terminal residue" evidence="5">
    <location>
        <position position="123"/>
    </location>
</feature>
<dbReference type="GeneID" id="20252224"/>
<reference evidence="5 6" key="1">
    <citation type="journal article" date="2013" name="Nature">
        <title>Insights into bilaterian evolution from three spiralian genomes.</title>
        <authorList>
            <person name="Simakov O."/>
            <person name="Marletaz F."/>
            <person name="Cho S.J."/>
            <person name="Edsinger-Gonzales E."/>
            <person name="Havlak P."/>
            <person name="Hellsten U."/>
            <person name="Kuo D.H."/>
            <person name="Larsson T."/>
            <person name="Lv J."/>
            <person name="Arendt D."/>
            <person name="Savage R."/>
            <person name="Osoegawa K."/>
            <person name="de Jong P."/>
            <person name="Grimwood J."/>
            <person name="Chapman J.A."/>
            <person name="Shapiro H."/>
            <person name="Aerts A."/>
            <person name="Otillar R.P."/>
            <person name="Terry A.Y."/>
            <person name="Boore J.L."/>
            <person name="Grigoriev I.V."/>
            <person name="Lindberg D.R."/>
            <person name="Seaver E.C."/>
            <person name="Weisblat D.A."/>
            <person name="Putnam N.H."/>
            <person name="Rokhsar D.S."/>
        </authorList>
    </citation>
    <scope>NUCLEOTIDE SEQUENCE [LARGE SCALE GENOMIC DNA]</scope>
</reference>
<feature type="non-terminal residue" evidence="5">
    <location>
        <position position="1"/>
    </location>
</feature>
<comment type="function">
    <text evidence="3">PPIases accelerate the folding of proteins. It catalyzes the cis-trans isomerization of proline imidic peptide bonds in oligopeptides.</text>
</comment>
<dbReference type="KEGG" id="lgi:LOTGIDRAFT_76404"/>
<dbReference type="Proteomes" id="UP000030746">
    <property type="component" value="Unassembled WGS sequence"/>
</dbReference>
<dbReference type="STRING" id="225164.V3ZY27"/>
<dbReference type="PROSITE" id="PS50072">
    <property type="entry name" value="CSA_PPIASE_2"/>
    <property type="match status" value="1"/>
</dbReference>
<dbReference type="InterPro" id="IPR024936">
    <property type="entry name" value="Cyclophilin-type_PPIase"/>
</dbReference>
<keyword evidence="6" id="KW-1185">Reference proteome</keyword>
<dbReference type="GO" id="GO:0005737">
    <property type="term" value="C:cytoplasm"/>
    <property type="evidence" value="ECO:0007669"/>
    <property type="project" value="TreeGrafter"/>
</dbReference>
<dbReference type="PRINTS" id="PR00153">
    <property type="entry name" value="CSAPPISMRASE"/>
</dbReference>
<dbReference type="SUPFAM" id="SSF50891">
    <property type="entry name" value="Cyclophilin-like"/>
    <property type="match status" value="1"/>
</dbReference>
<dbReference type="GO" id="GO:0003755">
    <property type="term" value="F:peptidyl-prolyl cis-trans isomerase activity"/>
    <property type="evidence" value="ECO:0007669"/>
    <property type="project" value="UniProtKB-UniRule"/>
</dbReference>
<evidence type="ECO:0000313" key="6">
    <source>
        <dbReference type="Proteomes" id="UP000030746"/>
    </source>
</evidence>
<dbReference type="PANTHER" id="PTHR11071:SF547">
    <property type="entry name" value="PEPTIDYL-PROLYL CIS-TRANS ISOMERASE"/>
    <property type="match status" value="1"/>
</dbReference>
<dbReference type="GO" id="GO:0006457">
    <property type="term" value="P:protein folding"/>
    <property type="evidence" value="ECO:0007669"/>
    <property type="project" value="TreeGrafter"/>
</dbReference>
<dbReference type="Gene3D" id="2.40.100.10">
    <property type="entry name" value="Cyclophilin-like"/>
    <property type="match status" value="1"/>
</dbReference>
<evidence type="ECO:0000256" key="3">
    <source>
        <dbReference type="RuleBase" id="RU363019"/>
    </source>
</evidence>
<dbReference type="HOGENOM" id="CLU_012062_4_3_1"/>
<dbReference type="EC" id="5.2.1.8" evidence="3"/>
<gene>
    <name evidence="5" type="ORF">LOTGIDRAFT_76404</name>
</gene>
<name>V3ZY27_LOTGI</name>
<evidence type="ECO:0000256" key="2">
    <source>
        <dbReference type="ARBA" id="ARBA00023235"/>
    </source>
</evidence>
<proteinExistence type="inferred from homology"/>
<evidence type="ECO:0000259" key="4">
    <source>
        <dbReference type="PROSITE" id="PS50072"/>
    </source>
</evidence>
<comment type="catalytic activity">
    <reaction evidence="3">
        <text>[protein]-peptidylproline (omega=180) = [protein]-peptidylproline (omega=0)</text>
        <dbReference type="Rhea" id="RHEA:16237"/>
        <dbReference type="Rhea" id="RHEA-COMP:10747"/>
        <dbReference type="Rhea" id="RHEA-COMP:10748"/>
        <dbReference type="ChEBI" id="CHEBI:83833"/>
        <dbReference type="ChEBI" id="CHEBI:83834"/>
        <dbReference type="EC" id="5.2.1.8"/>
    </reaction>
</comment>
<dbReference type="AlphaFoldDB" id="V3ZY27"/>
<comment type="similarity">
    <text evidence="3">Belongs to the cyclophilin-type PPIase family.</text>
</comment>
<dbReference type="PANTHER" id="PTHR11071">
    <property type="entry name" value="PEPTIDYL-PROLYL CIS-TRANS ISOMERASE"/>
    <property type="match status" value="1"/>
</dbReference>
<keyword evidence="2 3" id="KW-0413">Isomerase</keyword>
<dbReference type="Pfam" id="PF00160">
    <property type="entry name" value="Pro_isomerase"/>
    <property type="match status" value="1"/>
</dbReference>
<dbReference type="OMA" id="FTFAPCP"/>
<protein>
    <recommendedName>
        <fullName evidence="3">Peptidyl-prolyl cis-trans isomerase</fullName>
        <shortName evidence="3">PPIase</shortName>
        <ecNumber evidence="3">5.2.1.8</ecNumber>
    </recommendedName>
</protein>
<dbReference type="CTD" id="20252224"/>
<dbReference type="GO" id="GO:0016018">
    <property type="term" value="F:cyclosporin A binding"/>
    <property type="evidence" value="ECO:0007669"/>
    <property type="project" value="TreeGrafter"/>
</dbReference>
<dbReference type="RefSeq" id="XP_009061690.1">
    <property type="nucleotide sequence ID" value="XM_009063442.1"/>
</dbReference>
<keyword evidence="1 3" id="KW-0697">Rotamase</keyword>
<sequence length="123" mass="13746">SGRLTIAMFGDLVPMTSLNFISLCKGFKKRNILYKYAGTEIHRVVQDFIIQGGDVTHKNGEGGMSLYGPIFDDENYKISHLSAGIVSMANYGRNSNASQFFILLQKSRWLNQRHVAFGKVIKG</sequence>
<dbReference type="InterPro" id="IPR029000">
    <property type="entry name" value="Cyclophilin-like_dom_sf"/>
</dbReference>
<organism evidence="5 6">
    <name type="scientific">Lottia gigantea</name>
    <name type="common">Giant owl limpet</name>
    <dbReference type="NCBI Taxonomy" id="225164"/>
    <lineage>
        <taxon>Eukaryota</taxon>
        <taxon>Metazoa</taxon>
        <taxon>Spiralia</taxon>
        <taxon>Lophotrochozoa</taxon>
        <taxon>Mollusca</taxon>
        <taxon>Gastropoda</taxon>
        <taxon>Patellogastropoda</taxon>
        <taxon>Lottioidea</taxon>
        <taxon>Lottiidae</taxon>
        <taxon>Lottia</taxon>
    </lineage>
</organism>
<evidence type="ECO:0000256" key="1">
    <source>
        <dbReference type="ARBA" id="ARBA00023110"/>
    </source>
</evidence>